<dbReference type="InterPro" id="IPR013783">
    <property type="entry name" value="Ig-like_fold"/>
</dbReference>
<dbReference type="InterPro" id="IPR017853">
    <property type="entry name" value="GH"/>
</dbReference>
<dbReference type="Pfam" id="PF00150">
    <property type="entry name" value="Cellulase"/>
    <property type="match status" value="1"/>
</dbReference>
<dbReference type="PANTHER" id="PTHR31297">
    <property type="entry name" value="GLUCAN ENDO-1,6-BETA-GLUCOSIDASE B"/>
    <property type="match status" value="1"/>
</dbReference>
<sequence>MIFIKSLSGKIEALTSNKSYGTGTLLIILLVMVFLAGCKEDGNDNAVPELSVSVSELTIPAEGSKSEVTITCNNTWRIGNPALGWLQISQTSGSNGTASIEVSAGVNSTGSTRTAIVTVDSDNGQSRRVKVSQAAQLYPSYNTSPIEPDATGMGSTAMEINAGIKLGINIWNTMETPYGETGWGNPLITQNLIDVLKEGGFNAIRIPCQYWVSHANKETGKIDDSWLDRLKEVVQYCVNDDMYVLVNDHHDGFMDCKATGAKLDSIKAIQRVIWEQVATKLRDFDEKVMFASSNEPDAKTLVEVTNLHDFHQIFIDAVRSTGGKNAYRTLVIQAPNTSLDLATFFSVGANPGLPVDKVPDKLMLEFHYYTPSNFCILTGDASWGKEWRYWGANLKSTTDPEHNSTAYEEDYMESTFQLAKERFVDNGIPLLMGEFGTENHSANCPTPADSILSLNSRAHFLGHAVRTARANKISPFLWAGVIDRGTETLDNQRDLDSLRVGAGLPLMDWDD</sequence>
<dbReference type="Pfam" id="PF19190">
    <property type="entry name" value="BACON_2"/>
    <property type="match status" value="1"/>
</dbReference>
<dbReference type="GO" id="GO:0005576">
    <property type="term" value="C:extracellular region"/>
    <property type="evidence" value="ECO:0007669"/>
    <property type="project" value="TreeGrafter"/>
</dbReference>
<feature type="domain" description="Glycoside hydrolase family 5" evidence="8">
    <location>
        <begin position="173"/>
        <end position="479"/>
    </location>
</feature>
<keyword evidence="5 7" id="KW-0326">Glycosidase</keyword>
<evidence type="ECO:0000256" key="7">
    <source>
        <dbReference type="RuleBase" id="RU361153"/>
    </source>
</evidence>
<evidence type="ECO:0000256" key="2">
    <source>
        <dbReference type="ARBA" id="ARBA00022801"/>
    </source>
</evidence>
<dbReference type="InterPro" id="IPR050386">
    <property type="entry name" value="Glycosyl_hydrolase_5"/>
</dbReference>
<keyword evidence="11" id="KW-1185">Reference proteome</keyword>
<evidence type="ECO:0000259" key="8">
    <source>
        <dbReference type="Pfam" id="PF00150"/>
    </source>
</evidence>
<comment type="similarity">
    <text evidence="1 7">Belongs to the glycosyl hydrolase 5 (cellulase A) family.</text>
</comment>
<keyword evidence="4" id="KW-0119">Carbohydrate metabolism</keyword>
<protein>
    <submittedName>
        <fullName evidence="10">Aryl-phospho-beta-D-glucosidase BglC, GH1 family</fullName>
    </submittedName>
</protein>
<dbReference type="EMBL" id="FUZU01000001">
    <property type="protein sequence ID" value="SKC63594.1"/>
    <property type="molecule type" value="Genomic_DNA"/>
</dbReference>
<proteinExistence type="inferred from homology"/>
<evidence type="ECO:0000313" key="10">
    <source>
        <dbReference type="EMBL" id="SKC63594.1"/>
    </source>
</evidence>
<dbReference type="Gene3D" id="3.20.20.80">
    <property type="entry name" value="Glycosidases"/>
    <property type="match status" value="1"/>
</dbReference>
<evidence type="ECO:0000313" key="11">
    <source>
        <dbReference type="Proteomes" id="UP000190961"/>
    </source>
</evidence>
<name>A0A1T5KIM7_9BACT</name>
<dbReference type="OrthoDB" id="9800955at2"/>
<dbReference type="Proteomes" id="UP000190961">
    <property type="component" value="Unassembled WGS sequence"/>
</dbReference>
<keyword evidence="3" id="KW-0136">Cellulose degradation</keyword>
<keyword evidence="2 7" id="KW-0378">Hydrolase</keyword>
<dbReference type="STRING" id="688867.SAMN05660236_2237"/>
<dbReference type="Gene3D" id="2.60.40.10">
    <property type="entry name" value="Immunoglobulins"/>
    <property type="match status" value="1"/>
</dbReference>
<dbReference type="SUPFAM" id="SSF51445">
    <property type="entry name" value="(Trans)glycosidases"/>
    <property type="match status" value="1"/>
</dbReference>
<evidence type="ECO:0000256" key="6">
    <source>
        <dbReference type="ARBA" id="ARBA00023326"/>
    </source>
</evidence>
<dbReference type="RefSeq" id="WP_079686704.1">
    <property type="nucleotide sequence ID" value="NZ_FUZU01000001.1"/>
</dbReference>
<accession>A0A1T5KIM7</accession>
<feature type="domain" description="BACON" evidence="9">
    <location>
        <begin position="49"/>
        <end position="135"/>
    </location>
</feature>
<keyword evidence="6" id="KW-0624">Polysaccharide degradation</keyword>
<dbReference type="AlphaFoldDB" id="A0A1T5KIM7"/>
<evidence type="ECO:0000259" key="9">
    <source>
        <dbReference type="Pfam" id="PF19190"/>
    </source>
</evidence>
<evidence type="ECO:0000256" key="1">
    <source>
        <dbReference type="ARBA" id="ARBA00005641"/>
    </source>
</evidence>
<dbReference type="InterPro" id="IPR024361">
    <property type="entry name" value="BACON"/>
</dbReference>
<evidence type="ECO:0000256" key="4">
    <source>
        <dbReference type="ARBA" id="ARBA00023277"/>
    </source>
</evidence>
<evidence type="ECO:0000256" key="3">
    <source>
        <dbReference type="ARBA" id="ARBA00023001"/>
    </source>
</evidence>
<reference evidence="10 11" key="1">
    <citation type="submission" date="2017-02" db="EMBL/GenBank/DDBJ databases">
        <authorList>
            <person name="Peterson S.W."/>
        </authorList>
    </citation>
    <scope>NUCLEOTIDE SEQUENCE [LARGE SCALE GENOMIC DNA]</scope>
    <source>
        <strain evidence="10 11">DSM 25262</strain>
    </source>
</reference>
<dbReference type="CDD" id="cd14948">
    <property type="entry name" value="BACON"/>
    <property type="match status" value="1"/>
</dbReference>
<evidence type="ECO:0000256" key="5">
    <source>
        <dbReference type="ARBA" id="ARBA00023295"/>
    </source>
</evidence>
<dbReference type="PANTHER" id="PTHR31297:SF41">
    <property type="entry name" value="ENDOGLUCANASE, PUTATIVE (AFU_ORTHOLOGUE AFUA_5G01830)-RELATED"/>
    <property type="match status" value="1"/>
</dbReference>
<organism evidence="10 11">
    <name type="scientific">Ohtaekwangia koreensis</name>
    <dbReference type="NCBI Taxonomy" id="688867"/>
    <lineage>
        <taxon>Bacteria</taxon>
        <taxon>Pseudomonadati</taxon>
        <taxon>Bacteroidota</taxon>
        <taxon>Cytophagia</taxon>
        <taxon>Cytophagales</taxon>
        <taxon>Fulvivirgaceae</taxon>
        <taxon>Ohtaekwangia</taxon>
    </lineage>
</organism>
<dbReference type="GO" id="GO:0008422">
    <property type="term" value="F:beta-glucosidase activity"/>
    <property type="evidence" value="ECO:0007669"/>
    <property type="project" value="TreeGrafter"/>
</dbReference>
<dbReference type="GO" id="GO:0030245">
    <property type="term" value="P:cellulose catabolic process"/>
    <property type="evidence" value="ECO:0007669"/>
    <property type="project" value="UniProtKB-KW"/>
</dbReference>
<dbReference type="GO" id="GO:0009986">
    <property type="term" value="C:cell surface"/>
    <property type="evidence" value="ECO:0007669"/>
    <property type="project" value="TreeGrafter"/>
</dbReference>
<gene>
    <name evidence="10" type="ORF">SAMN05660236_2237</name>
</gene>
<dbReference type="InterPro" id="IPR001547">
    <property type="entry name" value="Glyco_hydro_5"/>
</dbReference>